<dbReference type="EMBL" id="BSNM01000015">
    <property type="protein sequence ID" value="GLQ32309.1"/>
    <property type="molecule type" value="Genomic_DNA"/>
</dbReference>
<dbReference type="InterPro" id="IPR011856">
    <property type="entry name" value="tRNA_endonuc-like_dom_sf"/>
</dbReference>
<dbReference type="SUPFAM" id="SSF53098">
    <property type="entry name" value="Ribonuclease H-like"/>
    <property type="match status" value="1"/>
</dbReference>
<evidence type="ECO:0000313" key="12">
    <source>
        <dbReference type="Proteomes" id="UP001161389"/>
    </source>
</evidence>
<comment type="function">
    <text evidence="6">DNA polymerase III is a complex, multichain enzyme responsible for most of the replicative synthesis in bacteria. The epsilon subunit contain the editing function and is a proofreading 3'-5' exonuclease.</text>
</comment>
<keyword evidence="5" id="KW-0269">Exonuclease</keyword>
<evidence type="ECO:0000256" key="8">
    <source>
        <dbReference type="ARBA" id="ARBA00049244"/>
    </source>
</evidence>
<dbReference type="CDD" id="cd06127">
    <property type="entry name" value="DEDDh"/>
    <property type="match status" value="1"/>
</dbReference>
<evidence type="ECO:0000313" key="11">
    <source>
        <dbReference type="EMBL" id="GLQ32309.1"/>
    </source>
</evidence>
<evidence type="ECO:0000259" key="9">
    <source>
        <dbReference type="SMART" id="SM00479"/>
    </source>
</evidence>
<dbReference type="Pfam" id="PF08774">
    <property type="entry name" value="VRR_NUC"/>
    <property type="match status" value="1"/>
</dbReference>
<comment type="cofactor">
    <cofactor evidence="1">
        <name>Mg(2+)</name>
        <dbReference type="ChEBI" id="CHEBI:18420"/>
    </cofactor>
</comment>
<keyword evidence="4" id="KW-0378">Hydrolase</keyword>
<dbReference type="GO" id="GO:0003677">
    <property type="term" value="F:DNA binding"/>
    <property type="evidence" value="ECO:0007669"/>
    <property type="project" value="InterPro"/>
</dbReference>
<comment type="subunit">
    <text evidence="7">DNA polymerase III contains a core (composed of alpha, epsilon and theta chains) that associates with a tau subunit. This core dimerizes to form the POLIII' complex. PolIII' associates with the gamma complex (composed of gamma, delta, delta', psi and chi chains) and with the beta chain to form the complete DNA polymerase III complex.</text>
</comment>
<dbReference type="SMART" id="SM00479">
    <property type="entry name" value="EXOIII"/>
    <property type="match status" value="1"/>
</dbReference>
<evidence type="ECO:0000256" key="6">
    <source>
        <dbReference type="ARBA" id="ARBA00025483"/>
    </source>
</evidence>
<keyword evidence="12" id="KW-1185">Reference proteome</keyword>
<evidence type="ECO:0000256" key="5">
    <source>
        <dbReference type="ARBA" id="ARBA00022839"/>
    </source>
</evidence>
<organism evidence="11 12">
    <name type="scientific">Litoribrevibacter albus</name>
    <dbReference type="NCBI Taxonomy" id="1473156"/>
    <lineage>
        <taxon>Bacteria</taxon>
        <taxon>Pseudomonadati</taxon>
        <taxon>Pseudomonadota</taxon>
        <taxon>Gammaproteobacteria</taxon>
        <taxon>Oceanospirillales</taxon>
        <taxon>Oceanospirillaceae</taxon>
        <taxon>Litoribrevibacter</taxon>
    </lineage>
</organism>
<reference evidence="11" key="1">
    <citation type="journal article" date="2014" name="Int. J. Syst. Evol. Microbiol.">
        <title>Complete genome sequence of Corynebacterium casei LMG S-19264T (=DSM 44701T), isolated from a smear-ripened cheese.</title>
        <authorList>
            <consortium name="US DOE Joint Genome Institute (JGI-PGF)"/>
            <person name="Walter F."/>
            <person name="Albersmeier A."/>
            <person name="Kalinowski J."/>
            <person name="Ruckert C."/>
        </authorList>
    </citation>
    <scope>NUCLEOTIDE SEQUENCE</scope>
    <source>
        <strain evidence="11">NBRC 110071</strain>
    </source>
</reference>
<dbReference type="GO" id="GO:0045004">
    <property type="term" value="P:DNA replication proofreading"/>
    <property type="evidence" value="ECO:0007669"/>
    <property type="project" value="TreeGrafter"/>
</dbReference>
<dbReference type="SMART" id="SM00990">
    <property type="entry name" value="VRR_NUC"/>
    <property type="match status" value="1"/>
</dbReference>
<dbReference type="NCBIfam" id="TIGR00573">
    <property type="entry name" value="dnaq"/>
    <property type="match status" value="1"/>
</dbReference>
<dbReference type="Gene3D" id="3.30.420.10">
    <property type="entry name" value="Ribonuclease H-like superfamily/Ribonuclease H"/>
    <property type="match status" value="1"/>
</dbReference>
<dbReference type="Gene3D" id="3.40.1350.10">
    <property type="match status" value="1"/>
</dbReference>
<dbReference type="InterPro" id="IPR036397">
    <property type="entry name" value="RNaseH_sf"/>
</dbReference>
<accession>A0AA37W8R6</accession>
<dbReference type="PANTHER" id="PTHR30231">
    <property type="entry name" value="DNA POLYMERASE III SUBUNIT EPSILON"/>
    <property type="match status" value="1"/>
</dbReference>
<dbReference type="GO" id="GO:0003887">
    <property type="term" value="F:DNA-directed DNA polymerase activity"/>
    <property type="evidence" value="ECO:0007669"/>
    <property type="project" value="UniProtKB-EC"/>
</dbReference>
<dbReference type="GO" id="GO:0005829">
    <property type="term" value="C:cytosol"/>
    <property type="evidence" value="ECO:0007669"/>
    <property type="project" value="TreeGrafter"/>
</dbReference>
<dbReference type="EC" id="2.7.7.7" evidence="2"/>
<keyword evidence="3" id="KW-0540">Nuclease</keyword>
<evidence type="ECO:0000256" key="3">
    <source>
        <dbReference type="ARBA" id="ARBA00022722"/>
    </source>
</evidence>
<dbReference type="Proteomes" id="UP001161389">
    <property type="component" value="Unassembled WGS sequence"/>
</dbReference>
<dbReference type="InterPro" id="IPR014883">
    <property type="entry name" value="VRR_NUC"/>
</dbReference>
<dbReference type="GO" id="GO:0008408">
    <property type="term" value="F:3'-5' exonuclease activity"/>
    <property type="evidence" value="ECO:0007669"/>
    <property type="project" value="TreeGrafter"/>
</dbReference>
<feature type="domain" description="VRR-NUC" evidence="10">
    <location>
        <begin position="425"/>
        <end position="537"/>
    </location>
</feature>
<sequence length="715" mass="82551">MKQELPEKYYLDHFYEFIDYISSVSGHLLEQSHQTFLNAFRELDEASQCLLVRLLNRNVSVIDQKTLRYAEIYDLESSLSHLNAKGLIRSLSEQDWPGCLTYFTKDQLCAYLDQHQIVYKSSFKKQAIIEVLVQSITFEQMNSNEAFKGYWIKACESDFHYLLYLFFGNVDSRLNQFSLRDLGVRKTQGQQVSVQARFNSKEEAATSFIYAQKLHALKKPQLLDWEALANEVAALPEPVGETATVQYSRYLLKLARQVERLDEQRALSLYQLCSLPEAEERCLRLLYSFGEREQVQQRLMTIIERAGSEHLLLFAEDFLARKFNQKRTSKLTDVLRSAKQVNIDEMFRHNVEQGVCNYYRSMGIEAIHTENDYWRALFGLTFWSELFESELSICNEFDWTPACLKDGRFYSLHEIAIQQKLSLLADKSRYLHFLTQCATEHFGKPNGLFRWKPTLLKEMLHILKPIDLDALRCFLEVMAQNYQALSDGFPDLTVIDEQGIRFEEVKAPGDSLRQNQLVTLNKLKEAGFDAGVCRVNWITDPDQAYCVVDIETTGGTKETHRITEIGIVKVIAGEIVDRWQTLVNPQRHIPGFITNLTGISDDMVKDSPTFAEIAGDLTAFLAGSIFVAHNVNFDYGFIKAEFARLDEHFSMPKLCTVKEMRRFYPGHDSYGLANLCEIYDIRLINHHRALSDAEATAQLLLMINEKRLTNVQVDR</sequence>
<evidence type="ECO:0000256" key="2">
    <source>
        <dbReference type="ARBA" id="ARBA00012417"/>
    </source>
</evidence>
<protein>
    <recommendedName>
        <fullName evidence="2">DNA-directed DNA polymerase</fullName>
        <ecNumber evidence="2">2.7.7.7</ecNumber>
    </recommendedName>
</protein>
<reference evidence="11" key="2">
    <citation type="submission" date="2023-01" db="EMBL/GenBank/DDBJ databases">
        <title>Draft genome sequence of Litoribrevibacter albus strain NBRC 110071.</title>
        <authorList>
            <person name="Sun Q."/>
            <person name="Mori K."/>
        </authorList>
    </citation>
    <scope>NUCLEOTIDE SEQUENCE</scope>
    <source>
        <strain evidence="11">NBRC 110071</strain>
    </source>
</reference>
<dbReference type="PANTHER" id="PTHR30231:SF37">
    <property type="entry name" value="EXODEOXYRIBONUCLEASE 10"/>
    <property type="match status" value="1"/>
</dbReference>
<proteinExistence type="predicted"/>
<gene>
    <name evidence="11" type="ORF">GCM10007876_27880</name>
</gene>
<evidence type="ECO:0000259" key="10">
    <source>
        <dbReference type="SMART" id="SM00990"/>
    </source>
</evidence>
<evidence type="ECO:0000256" key="4">
    <source>
        <dbReference type="ARBA" id="ARBA00022801"/>
    </source>
</evidence>
<dbReference type="InterPro" id="IPR049125">
    <property type="entry name" value="FAN1-like_WH"/>
</dbReference>
<dbReference type="Pfam" id="PF00929">
    <property type="entry name" value="RNase_T"/>
    <property type="match status" value="1"/>
</dbReference>
<dbReference type="Pfam" id="PF21315">
    <property type="entry name" value="FAN1_HTH"/>
    <property type="match status" value="1"/>
</dbReference>
<evidence type="ECO:0000256" key="7">
    <source>
        <dbReference type="ARBA" id="ARBA00026073"/>
    </source>
</evidence>
<dbReference type="RefSeq" id="WP_284382266.1">
    <property type="nucleotide sequence ID" value="NZ_BSNM01000015.1"/>
</dbReference>
<evidence type="ECO:0000256" key="1">
    <source>
        <dbReference type="ARBA" id="ARBA00001946"/>
    </source>
</evidence>
<comment type="catalytic activity">
    <reaction evidence="8">
        <text>DNA(n) + a 2'-deoxyribonucleoside 5'-triphosphate = DNA(n+1) + diphosphate</text>
        <dbReference type="Rhea" id="RHEA:22508"/>
        <dbReference type="Rhea" id="RHEA-COMP:17339"/>
        <dbReference type="Rhea" id="RHEA-COMP:17340"/>
        <dbReference type="ChEBI" id="CHEBI:33019"/>
        <dbReference type="ChEBI" id="CHEBI:61560"/>
        <dbReference type="ChEBI" id="CHEBI:173112"/>
        <dbReference type="EC" id="2.7.7.7"/>
    </reaction>
</comment>
<dbReference type="AlphaFoldDB" id="A0AA37W8R6"/>
<comment type="caution">
    <text evidence="11">The sequence shown here is derived from an EMBL/GenBank/DDBJ whole genome shotgun (WGS) entry which is preliminary data.</text>
</comment>
<dbReference type="FunFam" id="3.30.420.10:FF:000045">
    <property type="entry name" value="3'-5' exonuclease DinG"/>
    <property type="match status" value="1"/>
</dbReference>
<dbReference type="InterPro" id="IPR006054">
    <property type="entry name" value="DnaQ"/>
</dbReference>
<feature type="domain" description="Exonuclease" evidence="9">
    <location>
        <begin position="544"/>
        <end position="709"/>
    </location>
</feature>
<name>A0AA37W8R6_9GAMM</name>
<dbReference type="InterPro" id="IPR013520">
    <property type="entry name" value="Ribonucl_H"/>
</dbReference>
<dbReference type="InterPro" id="IPR012337">
    <property type="entry name" value="RNaseH-like_sf"/>
</dbReference>